<dbReference type="EMBL" id="JAVRHP010000040">
    <property type="protein sequence ID" value="MDT0650343.1"/>
    <property type="molecule type" value="Genomic_DNA"/>
</dbReference>
<dbReference type="GO" id="GO:0004748">
    <property type="term" value="F:ribonucleoside-diphosphate reductase activity, thioredoxin disulfide as acceptor"/>
    <property type="evidence" value="ECO:0007669"/>
    <property type="project" value="UniProtKB-EC"/>
</dbReference>
<dbReference type="InterPro" id="IPR005144">
    <property type="entry name" value="ATP-cone_dom"/>
</dbReference>
<evidence type="ECO:0000256" key="7">
    <source>
        <dbReference type="ARBA" id="ARBA00023116"/>
    </source>
</evidence>
<gene>
    <name evidence="13" type="ORF">RM529_09315</name>
</gene>
<dbReference type="InterPro" id="IPR013346">
    <property type="entry name" value="NrdE_NrdA_C"/>
</dbReference>
<keyword evidence="7 10" id="KW-0215">Deoxyribonucleotide synthesis</keyword>
<name>A0ABU3CVF3_9FLAO</name>
<dbReference type="PANTHER" id="PTHR11573">
    <property type="entry name" value="RIBONUCLEOSIDE-DIPHOSPHATE REDUCTASE LARGE CHAIN"/>
    <property type="match status" value="1"/>
</dbReference>
<evidence type="ECO:0000313" key="13">
    <source>
        <dbReference type="EMBL" id="MDT0650343.1"/>
    </source>
</evidence>
<evidence type="ECO:0000256" key="10">
    <source>
        <dbReference type="RuleBase" id="RU003410"/>
    </source>
</evidence>
<evidence type="ECO:0000313" key="14">
    <source>
        <dbReference type="Proteomes" id="UP001248819"/>
    </source>
</evidence>
<dbReference type="SUPFAM" id="SSF48168">
    <property type="entry name" value="R1 subunit of ribonucleotide reductase, N-terminal domain"/>
    <property type="match status" value="1"/>
</dbReference>
<dbReference type="InterPro" id="IPR039718">
    <property type="entry name" value="Rrm1"/>
</dbReference>
<dbReference type="Pfam" id="PF00317">
    <property type="entry name" value="Ribonuc_red_lgN"/>
    <property type="match status" value="1"/>
</dbReference>
<comment type="function">
    <text evidence="10">Provides the precursors necessary for DNA synthesis. Catalyzes the biosynthesis of deoxyribonucleotides from the corresponding ribonucleotides.</text>
</comment>
<reference evidence="13 14" key="1">
    <citation type="submission" date="2023-09" db="EMBL/GenBank/DDBJ databases">
        <authorList>
            <person name="Rey-Velasco X."/>
        </authorList>
    </citation>
    <scope>NUCLEOTIDE SEQUENCE [LARGE SCALE GENOMIC DNA]</scope>
    <source>
        <strain evidence="13 14">F297</strain>
    </source>
</reference>
<comment type="caution">
    <text evidence="13">The sequence shown here is derived from an EMBL/GenBank/DDBJ whole genome shotgun (WGS) entry which is preliminary data.</text>
</comment>
<dbReference type="Proteomes" id="UP001248819">
    <property type="component" value="Unassembled WGS sequence"/>
</dbReference>
<dbReference type="Pfam" id="PF02867">
    <property type="entry name" value="Ribonuc_red_lgC"/>
    <property type="match status" value="1"/>
</dbReference>
<dbReference type="SUPFAM" id="SSF51998">
    <property type="entry name" value="PFL-like glycyl radical enzymes"/>
    <property type="match status" value="1"/>
</dbReference>
<evidence type="ECO:0000256" key="9">
    <source>
        <dbReference type="PROSITE-ProRule" id="PRU00492"/>
    </source>
</evidence>
<evidence type="ECO:0000256" key="8">
    <source>
        <dbReference type="ARBA" id="ARBA00047754"/>
    </source>
</evidence>
<comment type="similarity">
    <text evidence="1 10">Belongs to the ribonucleoside diphosphate reductase large chain family.</text>
</comment>
<evidence type="ECO:0000256" key="6">
    <source>
        <dbReference type="ARBA" id="ARBA00023002"/>
    </source>
</evidence>
<dbReference type="InterPro" id="IPR013509">
    <property type="entry name" value="RNR_lsu_N"/>
</dbReference>
<sequence>MYVVKRDGHREPVMFDKITARVKKLCYGLNELVDPVKVAMRVIEGLYDNVTTSELDNLAAEIAATMTTSHPDYAKLAARISVSNLHKNTKKTFSEVMTDLYEYINPRTGEKAPLLADDVHEVIQKNKELLDSTIIYNRDFGYDYFGFKTLERSYLLKLNGKIAERPQHMLMRVSIGIHLNDIEAAIETYELMSKKYFTHATPTLFNSGTPKPQMSSCFLLTMKDDSIDGIYDTLKQTAKISQSAGGIGLSIHNVRATGSYISGTNGTSNGIVPMLRVFNDTARYVDQGGGKRKGSFAMYVEPWHADIFDFLDLKKNHGKEEMRARDLFYAMWMPDLFMKRVEENAEWTLMCPHECPGLFDIHGEEFENLYTQYEAEGKGRKKIKARELWEKILESQIETGTPYMLYKDSANRKSNQKNLGTIRSSNLCTEILEYTSPDEVAVCNLASIALPMFVKNGEFDHKELYKITKRVTKNLNKVIDRNYYPVKEAENSNMRHRPVGLGVQGLADTFIKLRLPFTSDEAKALNHDIFETLYFAAVTASMELAKEEGPYSTFKGSPISQGEFQYNLWGIKDEDLSGRWDWAKLRKQVMKNGVRNSLLVAPMPTASTSQILGNNEAFEPYTSNIYTRRVLSGEFIVVNKHLLEDLVDQNLWTDDVKNAIMRNNGSVQDIDVIPQELKELYKTVWELSMKDIIDMSRQRGYFIDQSQSLNLFMENANYGKLTSMHFYAWKSGLKTGMYYLRTKSAVDAIKFTLEKEKKAQPIAETSQKASERAAEMVQNKESAPANVVTDESSLSPEELRAIIAQSKEGEGDDCLMCGS</sequence>
<feature type="domain" description="ATP-cone" evidence="12">
    <location>
        <begin position="1"/>
        <end position="91"/>
    </location>
</feature>
<comment type="catalytic activity">
    <reaction evidence="8 10">
        <text>a 2'-deoxyribonucleoside 5'-diphosphate + [thioredoxin]-disulfide + H2O = a ribonucleoside 5'-diphosphate + [thioredoxin]-dithiol</text>
        <dbReference type="Rhea" id="RHEA:23252"/>
        <dbReference type="Rhea" id="RHEA-COMP:10698"/>
        <dbReference type="Rhea" id="RHEA-COMP:10700"/>
        <dbReference type="ChEBI" id="CHEBI:15377"/>
        <dbReference type="ChEBI" id="CHEBI:29950"/>
        <dbReference type="ChEBI" id="CHEBI:50058"/>
        <dbReference type="ChEBI" id="CHEBI:57930"/>
        <dbReference type="ChEBI" id="CHEBI:73316"/>
        <dbReference type="EC" id="1.17.4.1"/>
    </reaction>
</comment>
<dbReference type="PROSITE" id="PS00089">
    <property type="entry name" value="RIBORED_LARGE"/>
    <property type="match status" value="1"/>
</dbReference>
<dbReference type="NCBIfam" id="TIGR02506">
    <property type="entry name" value="NrdE_NrdA"/>
    <property type="match status" value="1"/>
</dbReference>
<dbReference type="RefSeq" id="WP_311484522.1">
    <property type="nucleotide sequence ID" value="NZ_JAVRHP010000040.1"/>
</dbReference>
<keyword evidence="5 9" id="KW-0067">ATP-binding</keyword>
<evidence type="ECO:0000259" key="12">
    <source>
        <dbReference type="PROSITE" id="PS51161"/>
    </source>
</evidence>
<accession>A0ABU3CVF3</accession>
<evidence type="ECO:0000256" key="2">
    <source>
        <dbReference type="ARBA" id="ARBA00012274"/>
    </source>
</evidence>
<dbReference type="PANTHER" id="PTHR11573:SF6">
    <property type="entry name" value="RIBONUCLEOSIDE-DIPHOSPHATE REDUCTASE LARGE SUBUNIT"/>
    <property type="match status" value="1"/>
</dbReference>
<evidence type="ECO:0000256" key="4">
    <source>
        <dbReference type="ARBA" id="ARBA00022741"/>
    </source>
</evidence>
<proteinExistence type="inferred from homology"/>
<dbReference type="CDD" id="cd01679">
    <property type="entry name" value="RNR_I"/>
    <property type="match status" value="1"/>
</dbReference>
<evidence type="ECO:0000256" key="3">
    <source>
        <dbReference type="ARBA" id="ARBA00022533"/>
    </source>
</evidence>
<evidence type="ECO:0000256" key="1">
    <source>
        <dbReference type="ARBA" id="ARBA00010406"/>
    </source>
</evidence>
<organism evidence="13 14">
    <name type="scientific">Autumnicola edwardsiae</name>
    <dbReference type="NCBI Taxonomy" id="3075594"/>
    <lineage>
        <taxon>Bacteria</taxon>
        <taxon>Pseudomonadati</taxon>
        <taxon>Bacteroidota</taxon>
        <taxon>Flavobacteriia</taxon>
        <taxon>Flavobacteriales</taxon>
        <taxon>Flavobacteriaceae</taxon>
        <taxon>Autumnicola</taxon>
    </lineage>
</organism>
<dbReference type="InterPro" id="IPR008926">
    <property type="entry name" value="RNR_R1-su_N"/>
</dbReference>
<dbReference type="PRINTS" id="PR01183">
    <property type="entry name" value="RIBORDTASEM1"/>
</dbReference>
<dbReference type="InterPro" id="IPR000788">
    <property type="entry name" value="RNR_lg_C"/>
</dbReference>
<dbReference type="Gene3D" id="3.20.70.20">
    <property type="match status" value="1"/>
</dbReference>
<feature type="region of interest" description="Disordered" evidence="11">
    <location>
        <begin position="762"/>
        <end position="794"/>
    </location>
</feature>
<keyword evidence="3" id="KW-0021">Allosteric enzyme</keyword>
<evidence type="ECO:0000256" key="11">
    <source>
        <dbReference type="SAM" id="MobiDB-lite"/>
    </source>
</evidence>
<dbReference type="Pfam" id="PF03477">
    <property type="entry name" value="ATP-cone"/>
    <property type="match status" value="1"/>
</dbReference>
<protein>
    <recommendedName>
        <fullName evidence="2 10">Ribonucleoside-diphosphate reductase</fullName>
        <ecNumber evidence="2 10">1.17.4.1</ecNumber>
    </recommendedName>
</protein>
<dbReference type="PROSITE" id="PS51161">
    <property type="entry name" value="ATP_CONE"/>
    <property type="match status" value="1"/>
</dbReference>
<evidence type="ECO:0000256" key="5">
    <source>
        <dbReference type="ARBA" id="ARBA00022840"/>
    </source>
</evidence>
<keyword evidence="6 10" id="KW-0560">Oxidoreductase</keyword>
<dbReference type="EC" id="1.17.4.1" evidence="2 10"/>
<keyword evidence="14" id="KW-1185">Reference proteome</keyword>
<keyword evidence="4 9" id="KW-0547">Nucleotide-binding</keyword>